<dbReference type="OrthoDB" id="9791689at2"/>
<evidence type="ECO:0000256" key="1">
    <source>
        <dbReference type="ARBA" id="ARBA00023002"/>
    </source>
</evidence>
<dbReference type="RefSeq" id="WP_073253583.1">
    <property type="nucleotide sequence ID" value="NZ_FRCS01000002.1"/>
</dbReference>
<accession>A0A1M7MQZ4</accession>
<dbReference type="Proteomes" id="UP000184440">
    <property type="component" value="Unassembled WGS sequence"/>
</dbReference>
<dbReference type="PANTHER" id="PTHR43476:SF5">
    <property type="entry name" value="FAD-DEPENDENT MONOOXYGENASE"/>
    <property type="match status" value="1"/>
</dbReference>
<evidence type="ECO:0000313" key="4">
    <source>
        <dbReference type="Proteomes" id="UP000184440"/>
    </source>
</evidence>
<dbReference type="EMBL" id="FRCS01000002">
    <property type="protein sequence ID" value="SHM93373.1"/>
    <property type="molecule type" value="Genomic_DNA"/>
</dbReference>
<dbReference type="SUPFAM" id="SSF51905">
    <property type="entry name" value="FAD/NAD(P)-binding domain"/>
    <property type="match status" value="1"/>
</dbReference>
<dbReference type="GO" id="GO:0071949">
    <property type="term" value="F:FAD binding"/>
    <property type="evidence" value="ECO:0007669"/>
    <property type="project" value="InterPro"/>
</dbReference>
<dbReference type="InterPro" id="IPR050631">
    <property type="entry name" value="PheA/TfdB_FAD_monoxygenase"/>
</dbReference>
<protein>
    <submittedName>
        <fullName evidence="3">2-polyprenyl-6-methoxyphenol hydroxylase</fullName>
    </submittedName>
</protein>
<dbReference type="GO" id="GO:0016491">
    <property type="term" value="F:oxidoreductase activity"/>
    <property type="evidence" value="ECO:0007669"/>
    <property type="project" value="UniProtKB-KW"/>
</dbReference>
<dbReference type="Gene3D" id="3.50.50.60">
    <property type="entry name" value="FAD/NAD(P)-binding domain"/>
    <property type="match status" value="2"/>
</dbReference>
<keyword evidence="4" id="KW-1185">Reference proteome</keyword>
<dbReference type="AlphaFoldDB" id="A0A1M7MQZ4"/>
<gene>
    <name evidence="3" type="ORF">SAMN05443668_102226</name>
</gene>
<proteinExistence type="predicted"/>
<dbReference type="Pfam" id="PF01494">
    <property type="entry name" value="FAD_binding_3"/>
    <property type="match status" value="1"/>
</dbReference>
<dbReference type="NCBIfam" id="NF004833">
    <property type="entry name" value="PRK06185.1-1"/>
    <property type="match status" value="1"/>
</dbReference>
<evidence type="ECO:0000313" key="3">
    <source>
        <dbReference type="EMBL" id="SHM93373.1"/>
    </source>
</evidence>
<organism evidence="3 4">
    <name type="scientific">Cryptosporangium aurantiacum</name>
    <dbReference type="NCBI Taxonomy" id="134849"/>
    <lineage>
        <taxon>Bacteria</taxon>
        <taxon>Bacillati</taxon>
        <taxon>Actinomycetota</taxon>
        <taxon>Actinomycetes</taxon>
        <taxon>Cryptosporangiales</taxon>
        <taxon>Cryptosporangiaceae</taxon>
        <taxon>Cryptosporangium</taxon>
    </lineage>
</organism>
<dbReference type="InterPro" id="IPR036188">
    <property type="entry name" value="FAD/NAD-bd_sf"/>
</dbReference>
<evidence type="ECO:0000259" key="2">
    <source>
        <dbReference type="Pfam" id="PF01494"/>
    </source>
</evidence>
<dbReference type="PRINTS" id="PR00420">
    <property type="entry name" value="RNGMNOXGNASE"/>
</dbReference>
<dbReference type="NCBIfam" id="NF004834">
    <property type="entry name" value="PRK06185.1-3"/>
    <property type="match status" value="1"/>
</dbReference>
<sequence>MEADVCVVGGGPAGLVLGLLLARDGVSVVVCEKHDDFLRDFRGDTVHPSTLDLLADLGLEKEFDQLPARTVTRLSVDLPDGAWPLADLSRLSNRHPYLAMVPQWDLLEMLATHAAQYPTFTLLRSTEVTDVIRENGVVTGVRTAEHGDIRARLTVAADGRHSTVRRALNLRSRDFGSPMDVAWFRLPRRDSDGEGLTAHYGAGRILITIDRGDYWQIAYVLPKDGYEQLVATGLPAFRASIADLVPALGDRVDTITDWEQVKILTVKVDRLERWHVPGALLIGDAAHAMSPIGGVGINLAVQDAVAAARILRDPLRERRLSSTVLAEVQRRRTFPTVGTQLFQRAAQSAVVRPLLAGNRPVTAPFPLRLLRRFPALQVLPARMVGIGLRPERLNRAP</sequence>
<dbReference type="STRING" id="134849.SAMN05443668_102226"/>
<dbReference type="InterPro" id="IPR002938">
    <property type="entry name" value="FAD-bd"/>
</dbReference>
<reference evidence="3 4" key="1">
    <citation type="submission" date="2016-11" db="EMBL/GenBank/DDBJ databases">
        <authorList>
            <person name="Jaros S."/>
            <person name="Januszkiewicz K."/>
            <person name="Wedrychowicz H."/>
        </authorList>
    </citation>
    <scope>NUCLEOTIDE SEQUENCE [LARGE SCALE GENOMIC DNA]</scope>
    <source>
        <strain evidence="3 4">DSM 46144</strain>
    </source>
</reference>
<feature type="domain" description="FAD-binding" evidence="2">
    <location>
        <begin position="2"/>
        <end position="334"/>
    </location>
</feature>
<keyword evidence="1" id="KW-0560">Oxidoreductase</keyword>
<dbReference type="PANTHER" id="PTHR43476">
    <property type="entry name" value="3-(3-HYDROXY-PHENYL)PROPIONATE/3-HYDROXYCINNAMIC ACID HYDROXYLASE"/>
    <property type="match status" value="1"/>
</dbReference>
<name>A0A1M7MQZ4_9ACTN</name>